<dbReference type="Proteomes" id="UP000821853">
    <property type="component" value="Unassembled WGS sequence"/>
</dbReference>
<gene>
    <name evidence="2" type="ORF">HPB48_013670</name>
</gene>
<dbReference type="AlphaFoldDB" id="A0A9J6GGJ8"/>
<organism evidence="2 3">
    <name type="scientific">Haemaphysalis longicornis</name>
    <name type="common">Bush tick</name>
    <dbReference type="NCBI Taxonomy" id="44386"/>
    <lineage>
        <taxon>Eukaryota</taxon>
        <taxon>Metazoa</taxon>
        <taxon>Ecdysozoa</taxon>
        <taxon>Arthropoda</taxon>
        <taxon>Chelicerata</taxon>
        <taxon>Arachnida</taxon>
        <taxon>Acari</taxon>
        <taxon>Parasitiformes</taxon>
        <taxon>Ixodida</taxon>
        <taxon>Ixodoidea</taxon>
        <taxon>Ixodidae</taxon>
        <taxon>Haemaphysalinae</taxon>
        <taxon>Haemaphysalis</taxon>
    </lineage>
</organism>
<dbReference type="EMBL" id="JABSTR010000008">
    <property type="protein sequence ID" value="KAH9377574.1"/>
    <property type="molecule type" value="Genomic_DNA"/>
</dbReference>
<protein>
    <recommendedName>
        <fullName evidence="1">DDE-1 domain-containing protein</fullName>
    </recommendedName>
</protein>
<dbReference type="InterPro" id="IPR004875">
    <property type="entry name" value="DDE_SF_endonuclease_dom"/>
</dbReference>
<dbReference type="GO" id="GO:0003676">
    <property type="term" value="F:nucleic acid binding"/>
    <property type="evidence" value="ECO:0007669"/>
    <property type="project" value="InterPro"/>
</dbReference>
<name>A0A9J6GGJ8_HAELO</name>
<proteinExistence type="predicted"/>
<keyword evidence="3" id="KW-1185">Reference proteome</keyword>
<dbReference type="Pfam" id="PF03184">
    <property type="entry name" value="DDE_1"/>
    <property type="match status" value="1"/>
</dbReference>
<comment type="caution">
    <text evidence="2">The sequence shown here is derived from an EMBL/GenBank/DDBJ whole genome shotgun (WGS) entry which is preliminary data.</text>
</comment>
<evidence type="ECO:0000313" key="3">
    <source>
        <dbReference type="Proteomes" id="UP000821853"/>
    </source>
</evidence>
<evidence type="ECO:0000313" key="2">
    <source>
        <dbReference type="EMBL" id="KAH9377574.1"/>
    </source>
</evidence>
<dbReference type="VEuPathDB" id="VectorBase:HLOH_060397"/>
<sequence>MTRDLFAEWLSEFDRDTKRQGRRVQLVIDNCSSHHVQTALMAVTLLFRPPNTTSKVEQLDGLVVAVVRPAANLPLRVSLYSAVEVVKAAWSEVTATCVRNCFRKAGFVDKQPEAEPDASDGQSGGDLRKRGIDCVMGSHDLGWDDLVCADKDADTAQPCTDEDIVNEVCGARAMRRNRTRTTTSF</sequence>
<evidence type="ECO:0000259" key="1">
    <source>
        <dbReference type="Pfam" id="PF03184"/>
    </source>
</evidence>
<accession>A0A9J6GGJ8</accession>
<reference evidence="2 3" key="1">
    <citation type="journal article" date="2020" name="Cell">
        <title>Large-Scale Comparative Analyses of Tick Genomes Elucidate Their Genetic Diversity and Vector Capacities.</title>
        <authorList>
            <consortium name="Tick Genome and Microbiome Consortium (TIGMIC)"/>
            <person name="Jia N."/>
            <person name="Wang J."/>
            <person name="Shi W."/>
            <person name="Du L."/>
            <person name="Sun Y."/>
            <person name="Zhan W."/>
            <person name="Jiang J.F."/>
            <person name="Wang Q."/>
            <person name="Zhang B."/>
            <person name="Ji P."/>
            <person name="Bell-Sakyi L."/>
            <person name="Cui X.M."/>
            <person name="Yuan T.T."/>
            <person name="Jiang B.G."/>
            <person name="Yang W.F."/>
            <person name="Lam T.T."/>
            <person name="Chang Q.C."/>
            <person name="Ding S.J."/>
            <person name="Wang X.J."/>
            <person name="Zhu J.G."/>
            <person name="Ruan X.D."/>
            <person name="Zhao L."/>
            <person name="Wei J.T."/>
            <person name="Ye R.Z."/>
            <person name="Que T.C."/>
            <person name="Du C.H."/>
            <person name="Zhou Y.H."/>
            <person name="Cheng J.X."/>
            <person name="Dai P.F."/>
            <person name="Guo W.B."/>
            <person name="Han X.H."/>
            <person name="Huang E.J."/>
            <person name="Li L.F."/>
            <person name="Wei W."/>
            <person name="Gao Y.C."/>
            <person name="Liu J.Z."/>
            <person name="Shao H.Z."/>
            <person name="Wang X."/>
            <person name="Wang C.C."/>
            <person name="Yang T.C."/>
            <person name="Huo Q.B."/>
            <person name="Li W."/>
            <person name="Chen H.Y."/>
            <person name="Chen S.E."/>
            <person name="Zhou L.G."/>
            <person name="Ni X.B."/>
            <person name="Tian J.H."/>
            <person name="Sheng Y."/>
            <person name="Liu T."/>
            <person name="Pan Y.S."/>
            <person name="Xia L.Y."/>
            <person name="Li J."/>
            <person name="Zhao F."/>
            <person name="Cao W.C."/>
        </authorList>
    </citation>
    <scope>NUCLEOTIDE SEQUENCE [LARGE SCALE GENOMIC DNA]</scope>
    <source>
        <strain evidence="2">HaeL-2018</strain>
    </source>
</reference>
<feature type="domain" description="DDE-1" evidence="1">
    <location>
        <begin position="1"/>
        <end position="67"/>
    </location>
</feature>